<sequence>MTIENDFSQFLVTAKKETYASKGDAATLQPLLPDTKQLEYEQGDYTYRDIYTGLSYFVGQEIVYVRSQAVWSMAYSGGIMRSVTEENDIYNIYDFLRSCLRRVDETKPFRGPETFCQAEYSYKNNVTGNLDDFYGVEAIYKSEVLVYQLHYSGGSIM</sequence>
<dbReference type="EMBL" id="CP037939">
    <property type="protein sequence ID" value="QBR47504.1"/>
    <property type="molecule type" value="Genomic_DNA"/>
</dbReference>
<dbReference type="RefSeq" id="WP_013102295.1">
    <property type="nucleotide sequence ID" value="NZ_CP037939.1"/>
</dbReference>
<dbReference type="Pfam" id="PF18931">
    <property type="entry name" value="DUF5680"/>
    <property type="match status" value="1"/>
</dbReference>
<dbReference type="Proteomes" id="UP000295756">
    <property type="component" value="Chromosome"/>
</dbReference>
<evidence type="ECO:0000313" key="3">
    <source>
        <dbReference type="Proteomes" id="UP000295756"/>
    </source>
</evidence>
<accession>A0ABX5SM51</accession>
<keyword evidence="3" id="KW-1185">Reference proteome</keyword>
<evidence type="ECO:0000259" key="1">
    <source>
        <dbReference type="Pfam" id="PF18931"/>
    </source>
</evidence>
<gene>
    <name evidence="2" type="ORF">EW139_04970</name>
</gene>
<feature type="domain" description="DUF5680" evidence="1">
    <location>
        <begin position="49"/>
        <end position="156"/>
    </location>
</feature>
<protein>
    <recommendedName>
        <fullName evidence="1">DUF5680 domain-containing protein</fullName>
    </recommendedName>
</protein>
<name>A0ABX5SM51_9LACO</name>
<organism evidence="2 3">
    <name type="scientific">Leuconostoc kimchii</name>
    <dbReference type="NCBI Taxonomy" id="136609"/>
    <lineage>
        <taxon>Bacteria</taxon>
        <taxon>Bacillati</taxon>
        <taxon>Bacillota</taxon>
        <taxon>Bacilli</taxon>
        <taxon>Lactobacillales</taxon>
        <taxon>Lactobacillaceae</taxon>
        <taxon>Leuconostoc</taxon>
    </lineage>
</organism>
<dbReference type="InterPro" id="IPR043735">
    <property type="entry name" value="DUF5680"/>
</dbReference>
<proteinExistence type="predicted"/>
<evidence type="ECO:0000313" key="2">
    <source>
        <dbReference type="EMBL" id="QBR47504.1"/>
    </source>
</evidence>
<reference evidence="2 3" key="1">
    <citation type="submission" date="2019-03" db="EMBL/GenBank/DDBJ databases">
        <title>Complete Genome Sequence of Leuconostoc kimchii strain NKJ218 Isolated from Homemade Kimchi.</title>
        <authorList>
            <person name="Jung J.Y."/>
            <person name="Jin H.M."/>
            <person name="Jung J.-W."/>
            <person name="Lee S.-Y."/>
            <person name="Ryu B.-G."/>
            <person name="Han S.-S."/>
            <person name="Kang H.K."/>
            <person name="Choi H.W."/>
            <person name="Chung E.J."/>
            <person name="Choi K.-M."/>
        </authorList>
    </citation>
    <scope>NUCLEOTIDE SEQUENCE [LARGE SCALE GENOMIC DNA]</scope>
    <source>
        <strain evidence="2 3">NKJ218</strain>
    </source>
</reference>